<keyword evidence="3" id="KW-1185">Reference proteome</keyword>
<evidence type="ECO:0000313" key="3">
    <source>
        <dbReference type="Proteomes" id="UP000001424"/>
    </source>
</evidence>
<feature type="region of interest" description="Disordered" evidence="1">
    <location>
        <begin position="1"/>
        <end position="25"/>
    </location>
</feature>
<name>Q7NY04_CHRVO</name>
<protein>
    <submittedName>
        <fullName evidence="2">Uncharacterized protein</fullName>
    </submittedName>
</protein>
<sequence>MIHPSTDRKRFRGTPGKSGAAAGCWSERPKSRLRGIASDWDTHAFMIVSAQDQTNGDNAGFEGQNNARQPAQSLSRYRYKQSASRNYSAVMADTPNRKIVLPILGATPFQLPDLKMNKLFLILRRVLTRTLMEIIFSRANHAD</sequence>
<dbReference type="KEGG" id="cvi:CV_1472"/>
<feature type="region of interest" description="Disordered" evidence="1">
    <location>
        <begin position="55"/>
        <end position="76"/>
    </location>
</feature>
<dbReference type="EMBL" id="AE016825">
    <property type="protein sequence ID" value="AAQ59147.1"/>
    <property type="molecule type" value="Genomic_DNA"/>
</dbReference>
<dbReference type="Proteomes" id="UP000001424">
    <property type="component" value="Chromosome"/>
</dbReference>
<evidence type="ECO:0000313" key="2">
    <source>
        <dbReference type="EMBL" id="AAQ59147.1"/>
    </source>
</evidence>
<gene>
    <name evidence="2" type="ordered locus">CV_1472</name>
</gene>
<organism evidence="2 3">
    <name type="scientific">Chromobacterium violaceum (strain ATCC 12472 / DSM 30191 / JCM 1249 / CCUG 213 / NBRC 12614 / NCIMB 9131 / NCTC 9757 / MK)</name>
    <dbReference type="NCBI Taxonomy" id="243365"/>
    <lineage>
        <taxon>Bacteria</taxon>
        <taxon>Pseudomonadati</taxon>
        <taxon>Pseudomonadota</taxon>
        <taxon>Betaproteobacteria</taxon>
        <taxon>Neisseriales</taxon>
        <taxon>Chromobacteriaceae</taxon>
        <taxon>Chromobacterium</taxon>
    </lineage>
</organism>
<evidence type="ECO:0000256" key="1">
    <source>
        <dbReference type="SAM" id="MobiDB-lite"/>
    </source>
</evidence>
<dbReference type="STRING" id="243365.CV_1472"/>
<proteinExistence type="predicted"/>
<dbReference type="AlphaFoldDB" id="Q7NY04"/>
<dbReference type="HOGENOM" id="CLU_1802671_0_0_4"/>
<accession>Q7NY04</accession>
<reference evidence="2 3" key="1">
    <citation type="journal article" date="2003" name="Proc. Natl. Acad. Sci. U.S.A.">
        <title>The complete genome sequence of Chromobacterium violaceum reveals remarkable and exploitable bacterial adaptability.</title>
        <authorList>
            <person name="Vasconcelos A.T.R."/>
            <person name="de Almeida D.F."/>
            <person name="Almeida F.C."/>
            <person name="de Almeida L.G.P."/>
            <person name="de Almeida R."/>
            <person name="Goncalves J.A.A."/>
            <person name="Andrade E.M."/>
            <person name="Antonio R.V."/>
            <person name="Araripe J."/>
            <person name="de Araujo M.F.F."/>
            <person name="Filho S.A."/>
            <person name="Azevedo V."/>
            <person name="Batista A.J."/>
            <person name="Bataus L.A.M."/>
            <person name="Batista J.S."/>
            <person name="Belo A."/>
            <person name="vander Berg C."/>
            <person name="Blamey J."/>
            <person name="Bogo M."/>
            <person name="Bonato S."/>
            <person name="Bordignon J."/>
            <person name="Brito C.A."/>
            <person name="Brocchi M."/>
            <person name="Burity H.A."/>
            <person name="Camargo A.A."/>
            <person name="Cardoso D.D.P."/>
            <person name="Carneiro N.P."/>
            <person name="Carraro D.M."/>
            <person name="Carvalho C.M.B."/>
            <person name="Cascardo J.C.M."/>
            <person name="Cavada B.S."/>
            <person name="Chueire L.M.O."/>
            <person name="Pasa T.B.C."/>
            <person name="Duran N."/>
            <person name="Fagundes N."/>
            <person name="Falcao C.L."/>
            <person name="Fantinatti F."/>
            <person name="Farias I.P."/>
            <person name="Felipe M.S.S."/>
            <person name="Ferrari L.P."/>
            <person name="Ferro J.A."/>
            <person name="Ferro M.I.T."/>
            <person name="Franco G.R."/>
            <person name="Freitas N.S.A."/>
            <person name="Furlan L.R."/>
            <person name="Gazzinelli R.T."/>
            <person name="Gomes E.A."/>
            <person name="Goncalves P.R."/>
            <person name="Grangeiro T.B."/>
            <person name="Grattapaglia D."/>
            <person name="Grisard E.C."/>
            <person name="Guimaraes C.T."/>
            <person name="Hanna E.S."/>
            <person name="Hungria M."/>
            <person name="Jardim S.N."/>
            <person name="Laurino J."/>
            <person name="Leoi L.C.T."/>
            <person name="Fassarella L."/>
            <person name="Lima A."/>
            <person name="Loureiro M.F."/>
            <person name="Lyra M.C.P."/>
            <person name="Macedo M."/>
            <person name="Madeira H.M.F."/>
            <person name="Manfio G.P."/>
            <person name="Maranhao A.Q."/>
            <person name="Martins W.S."/>
            <person name="di Mauro S.M.Z."/>
            <person name="de Medeiros S.R.B."/>
            <person name="Meissner R.D.V."/>
            <person name="Menck C.F.M."/>
            <person name="Moreira M.A.M."/>
            <person name="Nascimento F.F."/>
            <person name="Nicolas M.F."/>
            <person name="Oliveira J.G."/>
            <person name="Oliveira S.C."/>
            <person name="Paixao R.F.C."/>
            <person name="Parente J.A."/>
            <person name="Pedrosa F.O."/>
            <person name="Pena S.J.D."/>
            <person name="Perreira J.O."/>
            <person name="Perreira M."/>
            <person name="Pinto L.S.R.C."/>
            <person name="Pinto L.S."/>
            <person name="Porto J.I.R."/>
            <person name="Potrich D.P."/>
            <person name="Neto C.E.R."/>
            <person name="Reis A.M.M."/>
            <person name="Rigo L.U."/>
            <person name="Rondinelli E."/>
            <person name="dos Santos E.B.P."/>
            <person name="Santos F.R."/>
            <person name="Schneider M.P.C."/>
            <person name="Seuanez H.N."/>
            <person name="Silva A.M.R."/>
            <person name="da Silva A.L.C."/>
            <person name="Silva D.W."/>
            <person name="Silva R."/>
            <person name="Simoes I.C."/>
            <person name="Simon D."/>
            <person name="Soares C.M.A."/>
            <person name="Soares R.B.A."/>
            <person name="Souza E.M."/>
            <person name="Souza K.R.L."/>
            <person name="Souza R.C."/>
            <person name="Steffens M.B.R."/>
            <person name="Steindel M."/>
            <person name="Teixeira S.R."/>
            <person name="Urmenyi T."/>
            <person name="Vettore A."/>
            <person name="Wassem R."/>
            <person name="Zaha A."/>
            <person name="Simpson A.J.G."/>
        </authorList>
    </citation>
    <scope>NUCLEOTIDE SEQUENCE [LARGE SCALE GENOMIC DNA]</scope>
    <source>
        <strain evidence="3">ATCC 12472 / DSM 30191 / JCM 1249 / NBRC 12614 / NCIMB 9131 / NCTC 9757</strain>
    </source>
</reference>